<keyword evidence="3" id="KW-0479">Metal-binding</keyword>
<name>A0A1J5TI67_9ARCH</name>
<accession>A0A1J5TI67</accession>
<dbReference type="PANTHER" id="PTHR12992">
    <property type="entry name" value="NUDIX HYDROLASE"/>
    <property type="match status" value="1"/>
</dbReference>
<dbReference type="EMBL" id="MIYX01000020">
    <property type="protein sequence ID" value="OIR20647.1"/>
    <property type="molecule type" value="Genomic_DNA"/>
</dbReference>
<dbReference type="Gene3D" id="3.90.79.10">
    <property type="entry name" value="Nucleoside Triphosphate Pyrophosphohydrolase"/>
    <property type="match status" value="1"/>
</dbReference>
<dbReference type="PROSITE" id="PS00893">
    <property type="entry name" value="NUDIX_BOX"/>
    <property type="match status" value="1"/>
</dbReference>
<evidence type="ECO:0000256" key="3">
    <source>
        <dbReference type="ARBA" id="ARBA00022723"/>
    </source>
</evidence>
<keyword evidence="5" id="KW-0460">Magnesium</keyword>
<dbReference type="PANTHER" id="PTHR12992:SF11">
    <property type="entry name" value="MITOCHONDRIAL COENZYME A DIPHOSPHATASE NUDT8"/>
    <property type="match status" value="1"/>
</dbReference>
<dbReference type="PROSITE" id="PS51462">
    <property type="entry name" value="NUDIX"/>
    <property type="match status" value="1"/>
</dbReference>
<evidence type="ECO:0000256" key="4">
    <source>
        <dbReference type="ARBA" id="ARBA00022801"/>
    </source>
</evidence>
<keyword evidence="4" id="KW-0378">Hydrolase</keyword>
<gene>
    <name evidence="8" type="ORF">BEU01_01290</name>
</gene>
<sequence length="216" mass="25335">MIKNIRDNLEIELPGIKSWNRMAVEPIQNNRNINERRINYKEWSSKENVRNMKKAAVLVCFFRKDEEYYFPLIKRPMHDRNHPGQIALPGGSMEINETLETTALRESFEEVGIKPNDVKIIGQMTPLPVPISNYMIYPFIGTTEIEPNWKLNKKEVDDLIILKFTDLVRSDNGYYEDWKREENQIRVPIFKIMNIHIWGATAAVLSELIDLSKKTN</sequence>
<dbReference type="AlphaFoldDB" id="A0A1J5TI67"/>
<dbReference type="CDD" id="cd03426">
    <property type="entry name" value="NUDIX_CoAse_Nudt7"/>
    <property type="match status" value="1"/>
</dbReference>
<feature type="domain" description="Nudix hydrolase" evidence="7">
    <location>
        <begin position="52"/>
        <end position="185"/>
    </location>
</feature>
<evidence type="ECO:0000256" key="1">
    <source>
        <dbReference type="ARBA" id="ARBA00001936"/>
    </source>
</evidence>
<comment type="cofactor">
    <cofactor evidence="1">
        <name>Mn(2+)</name>
        <dbReference type="ChEBI" id="CHEBI:29035"/>
    </cofactor>
</comment>
<dbReference type="GO" id="GO:0046872">
    <property type="term" value="F:metal ion binding"/>
    <property type="evidence" value="ECO:0007669"/>
    <property type="project" value="UniProtKB-KW"/>
</dbReference>
<evidence type="ECO:0000313" key="9">
    <source>
        <dbReference type="Proteomes" id="UP000183375"/>
    </source>
</evidence>
<evidence type="ECO:0000256" key="6">
    <source>
        <dbReference type="ARBA" id="ARBA00023211"/>
    </source>
</evidence>
<protein>
    <recommendedName>
        <fullName evidence="7">Nudix hydrolase domain-containing protein</fullName>
    </recommendedName>
</protein>
<evidence type="ECO:0000256" key="2">
    <source>
        <dbReference type="ARBA" id="ARBA00001946"/>
    </source>
</evidence>
<evidence type="ECO:0000256" key="5">
    <source>
        <dbReference type="ARBA" id="ARBA00022842"/>
    </source>
</evidence>
<keyword evidence="6" id="KW-0464">Manganese</keyword>
<comment type="cofactor">
    <cofactor evidence="2">
        <name>Mg(2+)</name>
        <dbReference type="ChEBI" id="CHEBI:18420"/>
    </cofactor>
</comment>
<reference evidence="8 9" key="1">
    <citation type="submission" date="2016-08" db="EMBL/GenBank/DDBJ databases">
        <title>New Insights into Marine Group III Euryarchaeota, from dark to light.</title>
        <authorList>
            <person name="Haro-Moreno J.M."/>
            <person name="Rodriguez-Valera F."/>
            <person name="Lopez-Garcia P."/>
            <person name="Moreira D."/>
            <person name="Martin-Cuadrado A.B."/>
        </authorList>
    </citation>
    <scope>NUCLEOTIDE SEQUENCE [LARGE SCALE GENOMIC DNA]</scope>
    <source>
        <strain evidence="8">CG-Epi4</strain>
    </source>
</reference>
<dbReference type="InterPro" id="IPR015797">
    <property type="entry name" value="NUDIX_hydrolase-like_dom_sf"/>
</dbReference>
<organism evidence="8 9">
    <name type="scientific">Marine Group III euryarchaeote CG-Epi4</name>
    <dbReference type="NCBI Taxonomy" id="1888998"/>
    <lineage>
        <taxon>Archaea</taxon>
        <taxon>Methanobacteriati</taxon>
        <taxon>Thermoplasmatota</taxon>
        <taxon>Thermoplasmata</taxon>
        <taxon>Candidatus Thermoprofundales</taxon>
    </lineage>
</organism>
<dbReference type="InterPro" id="IPR020084">
    <property type="entry name" value="NUDIX_hydrolase_CS"/>
</dbReference>
<evidence type="ECO:0000313" key="8">
    <source>
        <dbReference type="EMBL" id="OIR20647.1"/>
    </source>
</evidence>
<dbReference type="Proteomes" id="UP000183375">
    <property type="component" value="Unassembled WGS sequence"/>
</dbReference>
<dbReference type="InterPro" id="IPR000086">
    <property type="entry name" value="NUDIX_hydrolase_dom"/>
</dbReference>
<dbReference type="GO" id="GO:0010945">
    <property type="term" value="F:coenzyme A diphosphatase activity"/>
    <property type="evidence" value="ECO:0007669"/>
    <property type="project" value="InterPro"/>
</dbReference>
<proteinExistence type="predicted"/>
<evidence type="ECO:0000259" key="7">
    <source>
        <dbReference type="PROSITE" id="PS51462"/>
    </source>
</evidence>
<dbReference type="InterPro" id="IPR045121">
    <property type="entry name" value="CoAse"/>
</dbReference>
<dbReference type="Pfam" id="PF00293">
    <property type="entry name" value="NUDIX"/>
    <property type="match status" value="1"/>
</dbReference>
<dbReference type="SUPFAM" id="SSF55811">
    <property type="entry name" value="Nudix"/>
    <property type="match status" value="1"/>
</dbReference>
<comment type="caution">
    <text evidence="8">The sequence shown here is derived from an EMBL/GenBank/DDBJ whole genome shotgun (WGS) entry which is preliminary data.</text>
</comment>